<dbReference type="SUPFAM" id="SSF48317">
    <property type="entry name" value="Acid phosphatase/Vanadium-dependent haloperoxidase"/>
    <property type="match status" value="1"/>
</dbReference>
<sequence length="192" mass="22027">MKKNILPQIARIVSEMFNGFLTIIFAPTIAFVISDVNILYKILFPFLYLVITIAPFLILRKMGKISDYEFTKREERPPYFSIVTIGYLLLFVLTILLKDSTLIHITLNVFVATCVLTIVNLYWKMSGHMTFSTLLFFTLLYLFPYATALPLIFLFTPFIAASRVILKKHTVMQTIVGTLVCATISILILWIL</sequence>
<dbReference type="AlphaFoldDB" id="A0A0G0DBM5"/>
<feature type="transmembrane region" description="Helical" evidence="1">
    <location>
        <begin position="79"/>
        <end position="97"/>
    </location>
</feature>
<keyword evidence="1" id="KW-1133">Transmembrane helix</keyword>
<evidence type="ECO:0000313" key="3">
    <source>
        <dbReference type="Proteomes" id="UP000034140"/>
    </source>
</evidence>
<reference evidence="2 3" key="1">
    <citation type="journal article" date="2015" name="Nature">
        <title>rRNA introns, odd ribosomes, and small enigmatic genomes across a large radiation of phyla.</title>
        <authorList>
            <person name="Brown C.T."/>
            <person name="Hug L.A."/>
            <person name="Thomas B.C."/>
            <person name="Sharon I."/>
            <person name="Castelle C.J."/>
            <person name="Singh A."/>
            <person name="Wilkins M.J."/>
            <person name="Williams K.H."/>
            <person name="Banfield J.F."/>
        </authorList>
    </citation>
    <scope>NUCLEOTIDE SEQUENCE [LARGE SCALE GENOMIC DNA]</scope>
</reference>
<dbReference type="EMBL" id="LBRE01000029">
    <property type="protein sequence ID" value="KKP91684.1"/>
    <property type="molecule type" value="Genomic_DNA"/>
</dbReference>
<evidence type="ECO:0008006" key="4">
    <source>
        <dbReference type="Google" id="ProtNLM"/>
    </source>
</evidence>
<comment type="caution">
    <text evidence="2">The sequence shown here is derived from an EMBL/GenBank/DDBJ whole genome shotgun (WGS) entry which is preliminary data.</text>
</comment>
<evidence type="ECO:0000256" key="1">
    <source>
        <dbReference type="SAM" id="Phobius"/>
    </source>
</evidence>
<dbReference type="Proteomes" id="UP000034140">
    <property type="component" value="Unassembled WGS sequence"/>
</dbReference>
<keyword evidence="1" id="KW-0472">Membrane</keyword>
<proteinExistence type="predicted"/>
<feature type="transmembrane region" description="Helical" evidence="1">
    <location>
        <begin position="103"/>
        <end position="123"/>
    </location>
</feature>
<gene>
    <name evidence="2" type="ORF">UR96_C0029G0018</name>
</gene>
<organism evidence="2 3">
    <name type="scientific">candidate division WS6 bacterium GW2011_GWC1_36_11</name>
    <dbReference type="NCBI Taxonomy" id="1619090"/>
    <lineage>
        <taxon>Bacteria</taxon>
        <taxon>Candidatus Dojkabacteria</taxon>
    </lineage>
</organism>
<keyword evidence="1" id="KW-0812">Transmembrane</keyword>
<feature type="transmembrane region" description="Helical" evidence="1">
    <location>
        <begin position="135"/>
        <end position="159"/>
    </location>
</feature>
<protein>
    <recommendedName>
        <fullName evidence="4">Phosphatidic acid phosphatase type 2/haloperoxidase domain-containing protein</fullName>
    </recommendedName>
</protein>
<feature type="transmembrane region" description="Helical" evidence="1">
    <location>
        <begin position="12"/>
        <end position="33"/>
    </location>
</feature>
<dbReference type="Gene3D" id="1.20.144.10">
    <property type="entry name" value="Phosphatidic acid phosphatase type 2/haloperoxidase"/>
    <property type="match status" value="1"/>
</dbReference>
<evidence type="ECO:0000313" key="2">
    <source>
        <dbReference type="EMBL" id="KKP91684.1"/>
    </source>
</evidence>
<feature type="transmembrane region" description="Helical" evidence="1">
    <location>
        <begin position="39"/>
        <end position="59"/>
    </location>
</feature>
<name>A0A0G0DBM5_9BACT</name>
<feature type="transmembrane region" description="Helical" evidence="1">
    <location>
        <begin position="171"/>
        <end position="191"/>
    </location>
</feature>
<dbReference type="InterPro" id="IPR036938">
    <property type="entry name" value="PAP2/HPO_sf"/>
</dbReference>
<accession>A0A0G0DBM5</accession>